<name>A0ABQ1BPU9_9MYCO</name>
<evidence type="ECO:0000256" key="1">
    <source>
        <dbReference type="SAM" id="MobiDB-lite"/>
    </source>
</evidence>
<dbReference type="EMBL" id="BLKU01000005">
    <property type="protein sequence ID" value="GFG65740.1"/>
    <property type="molecule type" value="Genomic_DNA"/>
</dbReference>
<gene>
    <name evidence="2" type="ORF">MKUB_32300</name>
</gene>
<reference evidence="2 3" key="1">
    <citation type="journal article" date="2019" name="Emerg. Microbes Infect.">
        <title>Comprehensive subspecies identification of 175 nontuberculous mycobacteria species based on 7547 genomic profiles.</title>
        <authorList>
            <person name="Matsumoto Y."/>
            <person name="Kinjo T."/>
            <person name="Motooka D."/>
            <person name="Nabeya D."/>
            <person name="Jung N."/>
            <person name="Uechi K."/>
            <person name="Horii T."/>
            <person name="Iida T."/>
            <person name="Fujita J."/>
            <person name="Nakamura S."/>
        </authorList>
    </citation>
    <scope>NUCLEOTIDE SEQUENCE [LARGE SCALE GENOMIC DNA]</scope>
    <source>
        <strain evidence="2 3">JCM 13573</strain>
    </source>
</reference>
<evidence type="ECO:0008006" key="4">
    <source>
        <dbReference type="Google" id="ProtNLM"/>
    </source>
</evidence>
<evidence type="ECO:0000313" key="2">
    <source>
        <dbReference type="EMBL" id="GFG65740.1"/>
    </source>
</evidence>
<evidence type="ECO:0000313" key="3">
    <source>
        <dbReference type="Proteomes" id="UP000465306"/>
    </source>
</evidence>
<proteinExistence type="predicted"/>
<accession>A0ABQ1BPU9</accession>
<organism evidence="2 3">
    <name type="scientific">Mycobacterium kubicae</name>
    <dbReference type="NCBI Taxonomy" id="120959"/>
    <lineage>
        <taxon>Bacteria</taxon>
        <taxon>Bacillati</taxon>
        <taxon>Actinomycetota</taxon>
        <taxon>Actinomycetes</taxon>
        <taxon>Mycobacteriales</taxon>
        <taxon>Mycobacteriaceae</taxon>
        <taxon>Mycobacterium</taxon>
        <taxon>Mycobacterium simiae complex</taxon>
    </lineage>
</organism>
<dbReference type="Proteomes" id="UP000465306">
    <property type="component" value="Unassembled WGS sequence"/>
</dbReference>
<feature type="region of interest" description="Disordered" evidence="1">
    <location>
        <begin position="61"/>
        <end position="88"/>
    </location>
</feature>
<protein>
    <recommendedName>
        <fullName evidence="4">GGDEF domain-containing protein</fullName>
    </recommendedName>
</protein>
<keyword evidence="3" id="KW-1185">Reference proteome</keyword>
<comment type="caution">
    <text evidence="2">The sequence shown here is derived from an EMBL/GenBank/DDBJ whole genome shotgun (WGS) entry which is preliminary data.</text>
</comment>
<sequence length="88" mass="9384">MGAVLVHLDAGLRLGLGVRVAADVRAPLEHEDTLVELSRHALGNRQAEKAGADDIEVKATGRRSHRLPRVSDPAAKTRFGDISGTSHL</sequence>